<evidence type="ECO:0000313" key="14">
    <source>
        <dbReference type="Proteomes" id="UP000319979"/>
    </source>
</evidence>
<dbReference type="PRINTS" id="PR00145">
    <property type="entry name" value="ARGSUCLYASE"/>
</dbReference>
<dbReference type="EMBL" id="VIOS01000019">
    <property type="protein sequence ID" value="TQP15259.1"/>
    <property type="molecule type" value="Genomic_DNA"/>
</dbReference>
<dbReference type="PRINTS" id="PR00149">
    <property type="entry name" value="FUMRATELYASE"/>
</dbReference>
<dbReference type="InterPro" id="IPR000362">
    <property type="entry name" value="Fumarate_lyase_fam"/>
</dbReference>
<evidence type="ECO:0000256" key="8">
    <source>
        <dbReference type="ARBA" id="ARBA00023239"/>
    </source>
</evidence>
<comment type="pathway">
    <text evidence="3 9">Amino-acid biosynthesis; L-arginine biosynthesis; L-arginine from L-ornithine and carbamoyl phosphate: step 3/3.</text>
</comment>
<reference evidence="13 14" key="1">
    <citation type="submission" date="2019-07" db="EMBL/GenBank/DDBJ databases">
        <title>Phenotypic and genotypic antimicrobial resistance traits of Vibrio cholerae non-O1/non-O139 isolated from a large Austrian lake frequently associated with cases of infection.</title>
        <authorList>
            <person name="Lepuschitz S."/>
            <person name="Baron S."/>
            <person name="Larvor E."/>
            <person name="Granier S."/>
            <person name="Pretzer C."/>
            <person name="Mach R.L."/>
            <person name="Farnleitner A.H."/>
            <person name="Ruppitsch W."/>
            <person name="Pleininger S."/>
            <person name="Indra A."/>
            <person name="Kirschner A.K.T."/>
        </authorList>
    </citation>
    <scope>NUCLEOTIDE SEQUENCE [LARGE SCALE GENOMIC DNA]</scope>
    <source>
        <strain evidence="13 14">A12JL36W90</strain>
    </source>
</reference>
<dbReference type="Proteomes" id="UP000319979">
    <property type="component" value="Unassembled WGS sequence"/>
</dbReference>
<dbReference type="InterPro" id="IPR022761">
    <property type="entry name" value="Fumarate_lyase_N"/>
</dbReference>
<dbReference type="SUPFAM" id="SSF48557">
    <property type="entry name" value="L-aspartase-like"/>
    <property type="match status" value="1"/>
</dbReference>
<comment type="subcellular location">
    <subcellularLocation>
        <location evidence="2 9">Cytoplasm</location>
    </subcellularLocation>
</comment>
<feature type="domain" description="Argininosuccinate lyase C-terminal" evidence="12">
    <location>
        <begin position="364"/>
        <end position="431"/>
    </location>
</feature>
<evidence type="ECO:0000259" key="12">
    <source>
        <dbReference type="Pfam" id="PF14698"/>
    </source>
</evidence>
<dbReference type="Gene3D" id="1.20.200.10">
    <property type="entry name" value="Fumarase/aspartase (Central domain)"/>
    <property type="match status" value="1"/>
</dbReference>
<dbReference type="PROSITE" id="PS00163">
    <property type="entry name" value="FUMARATE_LYASES"/>
    <property type="match status" value="1"/>
</dbReference>
<accession>A0A544H5M3</accession>
<evidence type="ECO:0000256" key="5">
    <source>
        <dbReference type="ARBA" id="ARBA00022490"/>
    </source>
</evidence>
<sequence length="458" mass="50258">MALWGGRFTQAADSRFKAFNDSLRFDYRLAEQDIVGSIAWSKALVSVNVLSVQEQQQLEQALNQLLQSVQQDPEQILASDAEDIHSWVEQKLIEQVGDLGKKLHTGRSRNDQVATDLKLWCRDQGVHLLLALKTLQQQLVAVAAEHQATVLPGYTHLQRAQPVTFAHWCLAYLEMFERDESRLTDALARLNTSPLGSGALAGTAYAIDREVLAADLGFTRATRNSLDAVSDRDHVMELMSVASISMLHLSRLAEDMIFYTTGEAGFIELADTVTSGSSLMPQKKNPDALELIRGKTGRVYGALAGMMMTVKALPLAYNKDMQEDKEGLFDALDTWFDCLQMAGLCFDGIKVNAARTLEAAKQGYSNATELADYLVAKGIPFREAHHIVGVAVVAAIGKGVALEELSLVELQQFSPLIEQDVYPILTIESCLDKRCALGGVSPKQVAHALQQAQARVKS</sequence>
<dbReference type="Pfam" id="PF14698">
    <property type="entry name" value="ASL_C2"/>
    <property type="match status" value="1"/>
</dbReference>
<dbReference type="InterPro" id="IPR009049">
    <property type="entry name" value="Argininosuccinate_lyase"/>
</dbReference>
<evidence type="ECO:0000256" key="2">
    <source>
        <dbReference type="ARBA" id="ARBA00004496"/>
    </source>
</evidence>
<comment type="similarity">
    <text evidence="4">In the N-terminal section; belongs to the lyase 1 family. Argininosuccinate lyase subfamily.</text>
</comment>
<feature type="domain" description="Fumarate lyase N-terminal" evidence="11">
    <location>
        <begin position="6"/>
        <end position="301"/>
    </location>
</feature>
<gene>
    <name evidence="9 13" type="primary">argH</name>
    <name evidence="13" type="ORF">FLM02_07590</name>
</gene>
<dbReference type="Gene3D" id="1.10.275.10">
    <property type="entry name" value="Fumarase/aspartase (N-terminal domain)"/>
    <property type="match status" value="1"/>
</dbReference>
<dbReference type="GO" id="GO:0042450">
    <property type="term" value="P:L-arginine biosynthetic process via ornithine"/>
    <property type="evidence" value="ECO:0007669"/>
    <property type="project" value="UniProtKB-UniRule"/>
</dbReference>
<evidence type="ECO:0000256" key="10">
    <source>
        <dbReference type="NCBIfam" id="TIGR00838"/>
    </source>
</evidence>
<dbReference type="NCBIfam" id="NF008964">
    <property type="entry name" value="PRK12308.1"/>
    <property type="match status" value="1"/>
</dbReference>
<dbReference type="NCBIfam" id="TIGR00838">
    <property type="entry name" value="argH"/>
    <property type="match status" value="1"/>
</dbReference>
<dbReference type="FunFam" id="1.20.200.10:FF:000006">
    <property type="entry name" value="Argininosuccinate lyase"/>
    <property type="match status" value="1"/>
</dbReference>
<dbReference type="InterPro" id="IPR024083">
    <property type="entry name" value="Fumarase/histidase_N"/>
</dbReference>
<proteinExistence type="inferred from homology"/>
<evidence type="ECO:0000256" key="3">
    <source>
        <dbReference type="ARBA" id="ARBA00004941"/>
    </source>
</evidence>
<organism evidence="13 14">
    <name type="scientific">Vibrio cholerae</name>
    <dbReference type="NCBI Taxonomy" id="666"/>
    <lineage>
        <taxon>Bacteria</taxon>
        <taxon>Pseudomonadati</taxon>
        <taxon>Pseudomonadota</taxon>
        <taxon>Gammaproteobacteria</taxon>
        <taxon>Vibrionales</taxon>
        <taxon>Vibrionaceae</taxon>
        <taxon>Vibrio</taxon>
    </lineage>
</organism>
<keyword evidence="7 9" id="KW-0028">Amino-acid biosynthesis</keyword>
<evidence type="ECO:0000256" key="7">
    <source>
        <dbReference type="ARBA" id="ARBA00022605"/>
    </source>
</evidence>
<dbReference type="UniPathway" id="UPA00068">
    <property type="reaction ID" value="UER00114"/>
</dbReference>
<keyword evidence="8 9" id="KW-0456">Lyase</keyword>
<dbReference type="RefSeq" id="WP_002044692.1">
    <property type="nucleotide sequence ID" value="NZ_JAJPEJ010000003.1"/>
</dbReference>
<evidence type="ECO:0000256" key="4">
    <source>
        <dbReference type="ARBA" id="ARBA00005552"/>
    </source>
</evidence>
<evidence type="ECO:0000313" key="13">
    <source>
        <dbReference type="EMBL" id="TQP15259.1"/>
    </source>
</evidence>
<dbReference type="PANTHER" id="PTHR43814">
    <property type="entry name" value="ARGININOSUCCINATE LYASE"/>
    <property type="match status" value="1"/>
</dbReference>
<dbReference type="GO" id="GO:0005829">
    <property type="term" value="C:cytosol"/>
    <property type="evidence" value="ECO:0007669"/>
    <property type="project" value="TreeGrafter"/>
</dbReference>
<protein>
    <recommendedName>
        <fullName evidence="9 10">Argininosuccinate lyase</fullName>
        <shortName evidence="9">ASAL</shortName>
        <ecNumber evidence="9 10">4.3.2.1</ecNumber>
    </recommendedName>
    <alternativeName>
        <fullName evidence="9">Arginosuccinase</fullName>
    </alternativeName>
</protein>
<evidence type="ECO:0000259" key="11">
    <source>
        <dbReference type="Pfam" id="PF00206"/>
    </source>
</evidence>
<comment type="catalytic activity">
    <reaction evidence="1 9">
        <text>2-(N(omega)-L-arginino)succinate = fumarate + L-arginine</text>
        <dbReference type="Rhea" id="RHEA:24020"/>
        <dbReference type="ChEBI" id="CHEBI:29806"/>
        <dbReference type="ChEBI" id="CHEBI:32682"/>
        <dbReference type="ChEBI" id="CHEBI:57472"/>
        <dbReference type="EC" id="4.3.2.1"/>
    </reaction>
</comment>
<dbReference type="CDD" id="cd01359">
    <property type="entry name" value="Argininosuccinate_lyase"/>
    <property type="match status" value="1"/>
</dbReference>
<dbReference type="FunFam" id="1.10.40.30:FF:000001">
    <property type="entry name" value="Argininosuccinate lyase"/>
    <property type="match status" value="1"/>
</dbReference>
<keyword evidence="5 9" id="KW-0963">Cytoplasm</keyword>
<keyword evidence="6 9" id="KW-0055">Arginine biosynthesis</keyword>
<dbReference type="AlphaFoldDB" id="A0A544H5M3"/>
<dbReference type="HAMAP" id="MF_00006">
    <property type="entry name" value="Arg_succ_lyase"/>
    <property type="match status" value="1"/>
</dbReference>
<evidence type="ECO:0000256" key="1">
    <source>
        <dbReference type="ARBA" id="ARBA00000985"/>
    </source>
</evidence>
<dbReference type="InterPro" id="IPR008948">
    <property type="entry name" value="L-Aspartase-like"/>
</dbReference>
<dbReference type="InterPro" id="IPR020557">
    <property type="entry name" value="Fumarate_lyase_CS"/>
</dbReference>
<evidence type="ECO:0000256" key="9">
    <source>
        <dbReference type="HAMAP-Rule" id="MF_00006"/>
    </source>
</evidence>
<dbReference type="GO" id="GO:0004056">
    <property type="term" value="F:argininosuccinate lyase activity"/>
    <property type="evidence" value="ECO:0007669"/>
    <property type="project" value="UniProtKB-UniRule"/>
</dbReference>
<comment type="caution">
    <text evidence="13">The sequence shown here is derived from an EMBL/GenBank/DDBJ whole genome shotgun (WGS) entry which is preliminary data.</text>
</comment>
<dbReference type="Gene3D" id="1.10.40.30">
    <property type="entry name" value="Fumarase/aspartase (C-terminal domain)"/>
    <property type="match status" value="1"/>
</dbReference>
<evidence type="ECO:0000256" key="6">
    <source>
        <dbReference type="ARBA" id="ARBA00022571"/>
    </source>
</evidence>
<dbReference type="InterPro" id="IPR029419">
    <property type="entry name" value="Arg_succ_lyase_C"/>
</dbReference>
<dbReference type="Pfam" id="PF00206">
    <property type="entry name" value="Lyase_1"/>
    <property type="match status" value="1"/>
</dbReference>
<dbReference type="EC" id="4.3.2.1" evidence="9 10"/>
<dbReference type="PANTHER" id="PTHR43814:SF1">
    <property type="entry name" value="ARGININOSUCCINATE LYASE"/>
    <property type="match status" value="1"/>
</dbReference>
<name>A0A544H5M3_VIBCL</name>
<comment type="similarity">
    <text evidence="9">Belongs to the lyase 1 family. Argininosuccinate lyase subfamily.</text>
</comment>